<sequence length="41" mass="4890">MIKNQPEQAGFLFVLRIPHRSGYQRETLHYNIRDETCGIKE</sequence>
<dbReference type="AlphaFoldDB" id="A8RNX7"/>
<dbReference type="Proteomes" id="UP000005396">
    <property type="component" value="Unassembled WGS sequence"/>
</dbReference>
<dbReference type="HOGENOM" id="CLU_3267921_0_0_9"/>
<evidence type="ECO:0000313" key="2">
    <source>
        <dbReference type="Proteomes" id="UP000005396"/>
    </source>
</evidence>
<gene>
    <name evidence="1" type="ORF">CLOBOL_02309</name>
</gene>
<accession>A8RNX7</accession>
<reference evidence="1 2" key="2">
    <citation type="submission" date="2007-09" db="EMBL/GenBank/DDBJ databases">
        <title>Draft genome sequence of Clostridium bolteae (ATCC BAA-613).</title>
        <authorList>
            <person name="Sudarsanam P."/>
            <person name="Ley R."/>
            <person name="Guruge J."/>
            <person name="Turnbaugh P.J."/>
            <person name="Mahowald M."/>
            <person name="Liep D."/>
            <person name="Gordon J."/>
        </authorList>
    </citation>
    <scope>NUCLEOTIDE SEQUENCE [LARGE SCALE GENOMIC DNA]</scope>
    <source>
        <strain evidence="2">ATCC BAA-613 / DSM 15670 / CCUG 46953 / JCM 12243 / WAL 16351</strain>
    </source>
</reference>
<name>A8RNX7_ENTBW</name>
<dbReference type="EMBL" id="ABCC02000023">
    <property type="protein sequence ID" value="EDP17237.1"/>
    <property type="molecule type" value="Genomic_DNA"/>
</dbReference>
<dbReference type="PaxDb" id="411902-CLOBOL_02309"/>
<reference evidence="1 2" key="1">
    <citation type="submission" date="2007-08" db="EMBL/GenBank/DDBJ databases">
        <authorList>
            <person name="Fulton L."/>
            <person name="Clifton S."/>
            <person name="Fulton B."/>
            <person name="Xu J."/>
            <person name="Minx P."/>
            <person name="Pepin K.H."/>
            <person name="Johnson M."/>
            <person name="Thiruvilangam P."/>
            <person name="Bhonagiri V."/>
            <person name="Nash W.E."/>
            <person name="Mardis E.R."/>
            <person name="Wilson R.K."/>
        </authorList>
    </citation>
    <scope>NUCLEOTIDE SEQUENCE [LARGE SCALE GENOMIC DNA]</scope>
    <source>
        <strain evidence="2">ATCC BAA-613 / DSM 15670 / CCUG 46953 / JCM 12243 / WAL 16351</strain>
    </source>
</reference>
<proteinExistence type="predicted"/>
<organism evidence="1 2">
    <name type="scientific">Enterocloster bolteae (strain ATCC BAA-613 / DSM 15670 / CCUG 46953 / JCM 12243 / WAL 16351)</name>
    <name type="common">Clostridium bolteae</name>
    <dbReference type="NCBI Taxonomy" id="411902"/>
    <lineage>
        <taxon>Bacteria</taxon>
        <taxon>Bacillati</taxon>
        <taxon>Bacillota</taxon>
        <taxon>Clostridia</taxon>
        <taxon>Lachnospirales</taxon>
        <taxon>Lachnospiraceae</taxon>
        <taxon>Enterocloster</taxon>
    </lineage>
</organism>
<comment type="caution">
    <text evidence="1">The sequence shown here is derived from an EMBL/GenBank/DDBJ whole genome shotgun (WGS) entry which is preliminary data.</text>
</comment>
<evidence type="ECO:0000313" key="1">
    <source>
        <dbReference type="EMBL" id="EDP17237.1"/>
    </source>
</evidence>
<protein>
    <submittedName>
        <fullName evidence="1">Uncharacterized protein</fullName>
    </submittedName>
</protein>